<dbReference type="InterPro" id="IPR036390">
    <property type="entry name" value="WH_DNA-bd_sf"/>
</dbReference>
<dbReference type="SUPFAM" id="SSF46785">
    <property type="entry name" value="Winged helix' DNA-binding domain"/>
    <property type="match status" value="1"/>
</dbReference>
<evidence type="ECO:0000259" key="1">
    <source>
        <dbReference type="Pfam" id="PF12802"/>
    </source>
</evidence>
<evidence type="ECO:0000313" key="2">
    <source>
        <dbReference type="EMBL" id="MFC5865583.1"/>
    </source>
</evidence>
<accession>A0ABW1EQ84</accession>
<dbReference type="InterPro" id="IPR011991">
    <property type="entry name" value="ArsR-like_HTH"/>
</dbReference>
<organism evidence="2 3">
    <name type="scientific">Acidicapsa dinghuensis</name>
    <dbReference type="NCBI Taxonomy" id="2218256"/>
    <lineage>
        <taxon>Bacteria</taxon>
        <taxon>Pseudomonadati</taxon>
        <taxon>Acidobacteriota</taxon>
        <taxon>Terriglobia</taxon>
        <taxon>Terriglobales</taxon>
        <taxon>Acidobacteriaceae</taxon>
        <taxon>Acidicapsa</taxon>
    </lineage>
</organism>
<dbReference type="InterPro" id="IPR036388">
    <property type="entry name" value="WH-like_DNA-bd_sf"/>
</dbReference>
<dbReference type="Proteomes" id="UP001596091">
    <property type="component" value="Unassembled WGS sequence"/>
</dbReference>
<dbReference type="RefSeq" id="WP_263341686.1">
    <property type="nucleotide sequence ID" value="NZ_JAGSYH010000008.1"/>
</dbReference>
<evidence type="ECO:0000313" key="3">
    <source>
        <dbReference type="Proteomes" id="UP001596091"/>
    </source>
</evidence>
<feature type="domain" description="HTH marR-type" evidence="1">
    <location>
        <begin position="20"/>
        <end position="70"/>
    </location>
</feature>
<gene>
    <name evidence="2" type="ORF">ACFPT7_24975</name>
</gene>
<dbReference type="InterPro" id="IPR000835">
    <property type="entry name" value="HTH_MarR-typ"/>
</dbReference>
<dbReference type="Gene3D" id="1.10.10.10">
    <property type="entry name" value="Winged helix-like DNA-binding domain superfamily/Winged helix DNA-binding domain"/>
    <property type="match status" value="1"/>
</dbReference>
<proteinExistence type="predicted"/>
<name>A0ABW1EQ84_9BACT</name>
<reference evidence="3" key="1">
    <citation type="journal article" date="2019" name="Int. J. Syst. Evol. Microbiol.">
        <title>The Global Catalogue of Microorganisms (GCM) 10K type strain sequencing project: providing services to taxonomists for standard genome sequencing and annotation.</title>
        <authorList>
            <consortium name="The Broad Institute Genomics Platform"/>
            <consortium name="The Broad Institute Genome Sequencing Center for Infectious Disease"/>
            <person name="Wu L."/>
            <person name="Ma J."/>
        </authorList>
    </citation>
    <scope>NUCLEOTIDE SEQUENCE [LARGE SCALE GENOMIC DNA]</scope>
    <source>
        <strain evidence="3">JCM 4087</strain>
    </source>
</reference>
<protein>
    <submittedName>
        <fullName evidence="2">Helix-turn-helix transcriptional regulator</fullName>
    </submittedName>
</protein>
<comment type="caution">
    <text evidence="2">The sequence shown here is derived from an EMBL/GenBank/DDBJ whole genome shotgun (WGS) entry which is preliminary data.</text>
</comment>
<dbReference type="EMBL" id="JBHSPH010000020">
    <property type="protein sequence ID" value="MFC5865583.1"/>
    <property type="molecule type" value="Genomic_DNA"/>
</dbReference>
<dbReference type="Pfam" id="PF12802">
    <property type="entry name" value="MarR_2"/>
    <property type="match status" value="1"/>
</dbReference>
<keyword evidence="3" id="KW-1185">Reference proteome</keyword>
<dbReference type="CDD" id="cd00090">
    <property type="entry name" value="HTH_ARSR"/>
    <property type="match status" value="1"/>
</dbReference>
<sequence length="112" mass="12530">MTDATYSKPQADHRFGFFTNHALALITIANDPKIRMREIAEKIGITERAVQRIIDDLSTAGYISVVKDGRRNCYEIRRDSRVSDPLRTEMKLGGLLEAVIPRMTPIAAAELG</sequence>